<evidence type="ECO:0000256" key="1">
    <source>
        <dbReference type="ARBA" id="ARBA00008779"/>
    </source>
</evidence>
<evidence type="ECO:0000259" key="3">
    <source>
        <dbReference type="Pfam" id="PF00884"/>
    </source>
</evidence>
<dbReference type="InterPro" id="IPR017850">
    <property type="entry name" value="Alkaline_phosphatase_core_sf"/>
</dbReference>
<comment type="caution">
    <text evidence="4">The sequence shown here is derived from an EMBL/GenBank/DDBJ whole genome shotgun (WGS) entry which is preliminary data.</text>
</comment>
<dbReference type="Gene3D" id="3.40.720.10">
    <property type="entry name" value="Alkaline Phosphatase, subunit A"/>
    <property type="match status" value="1"/>
</dbReference>
<evidence type="ECO:0000256" key="2">
    <source>
        <dbReference type="ARBA" id="ARBA00022801"/>
    </source>
</evidence>
<evidence type="ECO:0000313" key="4">
    <source>
        <dbReference type="EMBL" id="KAA5544710.1"/>
    </source>
</evidence>
<dbReference type="GO" id="GO:0004065">
    <property type="term" value="F:arylsulfatase activity"/>
    <property type="evidence" value="ECO:0007669"/>
    <property type="project" value="TreeGrafter"/>
</dbReference>
<keyword evidence="5" id="KW-1185">Reference proteome</keyword>
<proteinExistence type="inferred from homology"/>
<dbReference type="PANTHER" id="PTHR42693">
    <property type="entry name" value="ARYLSULFATASE FAMILY MEMBER"/>
    <property type="match status" value="1"/>
</dbReference>
<accession>A0A5M6DE82</accession>
<dbReference type="EMBL" id="VWOX01000004">
    <property type="protein sequence ID" value="KAA5544710.1"/>
    <property type="molecule type" value="Genomic_DNA"/>
</dbReference>
<sequence>MVAACSRADEGAPPNVLLIVADDLGYSDLGCYGGEIETPNLDALAAGGIRLTQFYTTARCCPSRASLLTGQYPHRVGLGHMTQDIGRPGYRGRIDPAAKTVADRFSGAGYRCFLSGKWHLGTDDPTRHGFERFYGTLVSAKTFWDPDHYLSIPADSERSPPAGLPQVETNDARSFYGTDALTERAQQFLAAARTTAERPWFLYLAYNAPHFPLQARREDISRYAGRYHVGWDVIRRERLARMKRLGIVPDDTDLSSRSHYWNYGQTRSGTNPPWDDLDPDRRQDLARRMAIYAAMVHRLDWGVGQVIGNLRQAGELDNTLVIFLSDNGACAEWDPHGFDIKSSNQNILHRGEELDRMGTAGTFHSLGSGWANACNTPFRLYKHFCHQGGVLTPCIVHWPAGLRASQGSLVHAPAHLIDIVPTLLDAAGIDVSRRSESEFPLAGASFVSELNREPAVPRTIFLEHEGNRGVRRGRWKLVALRDEPWELYDLMTDPIESKDLAKTNTEIVRSLSAAWDDWARTNQVTPLPDDYHVDYLKAQ</sequence>
<name>A0A5M6DE82_9BACT</name>
<protein>
    <submittedName>
        <fullName evidence="4">Arylsulfatase</fullName>
    </submittedName>
</protein>
<comment type="similarity">
    <text evidence="1">Belongs to the sulfatase family.</text>
</comment>
<dbReference type="Pfam" id="PF00884">
    <property type="entry name" value="Sulfatase"/>
    <property type="match status" value="1"/>
</dbReference>
<dbReference type="CDD" id="cd16025">
    <property type="entry name" value="PAS_like"/>
    <property type="match status" value="1"/>
</dbReference>
<keyword evidence="2" id="KW-0378">Hydrolase</keyword>
<dbReference type="InterPro" id="IPR050738">
    <property type="entry name" value="Sulfatase"/>
</dbReference>
<dbReference type="InterPro" id="IPR000917">
    <property type="entry name" value="Sulfatase_N"/>
</dbReference>
<dbReference type="SUPFAM" id="SSF53649">
    <property type="entry name" value="Alkaline phosphatase-like"/>
    <property type="match status" value="1"/>
</dbReference>
<dbReference type="Proteomes" id="UP000324479">
    <property type="component" value="Unassembled WGS sequence"/>
</dbReference>
<gene>
    <name evidence="4" type="ORF">FYK55_10105</name>
</gene>
<reference evidence="4 5" key="1">
    <citation type="submission" date="2019-08" db="EMBL/GenBank/DDBJ databases">
        <authorList>
            <person name="Dhanesh K."/>
            <person name="Kumar G."/>
            <person name="Sasikala C."/>
            <person name="Venkata Ramana C."/>
        </authorList>
    </citation>
    <scope>NUCLEOTIDE SEQUENCE [LARGE SCALE GENOMIC DNA]</scope>
    <source>
        <strain evidence="4 5">JC645</strain>
    </source>
</reference>
<dbReference type="AlphaFoldDB" id="A0A5M6DE82"/>
<dbReference type="Gene3D" id="3.30.1120.10">
    <property type="match status" value="1"/>
</dbReference>
<dbReference type="PANTHER" id="PTHR42693:SF53">
    <property type="entry name" value="ENDO-4-O-SULFATASE"/>
    <property type="match status" value="1"/>
</dbReference>
<evidence type="ECO:0000313" key="5">
    <source>
        <dbReference type="Proteomes" id="UP000324479"/>
    </source>
</evidence>
<feature type="domain" description="Sulfatase N-terminal" evidence="3">
    <location>
        <begin position="14"/>
        <end position="429"/>
    </location>
</feature>
<organism evidence="4 5">
    <name type="scientific">Roseiconus nitratireducens</name>
    <dbReference type="NCBI Taxonomy" id="2605748"/>
    <lineage>
        <taxon>Bacteria</taxon>
        <taxon>Pseudomonadati</taxon>
        <taxon>Planctomycetota</taxon>
        <taxon>Planctomycetia</taxon>
        <taxon>Pirellulales</taxon>
        <taxon>Pirellulaceae</taxon>
        <taxon>Roseiconus</taxon>
    </lineage>
</organism>